<evidence type="ECO:0000256" key="6">
    <source>
        <dbReference type="ARBA" id="ARBA00023136"/>
    </source>
</evidence>
<comment type="subcellular location">
    <subcellularLocation>
        <location evidence="1">Cell membrane</location>
        <topology evidence="1">Multi-pass membrane protein</topology>
    </subcellularLocation>
</comment>
<feature type="transmembrane region" description="Helical" evidence="9">
    <location>
        <begin position="426"/>
        <end position="444"/>
    </location>
</feature>
<evidence type="ECO:0000256" key="3">
    <source>
        <dbReference type="ARBA" id="ARBA00022692"/>
    </source>
</evidence>
<dbReference type="PANTHER" id="PTHR24245">
    <property type="entry name" value="G-PROTEIN COUPLED RECEPTOR"/>
    <property type="match status" value="1"/>
</dbReference>
<evidence type="ECO:0000259" key="11">
    <source>
        <dbReference type="PROSITE" id="PS50262"/>
    </source>
</evidence>
<dbReference type="PANTHER" id="PTHR24245:SF1">
    <property type="entry name" value="G-PROTEIN COUPLED RECEPTOR 63-RELATED"/>
    <property type="match status" value="1"/>
</dbReference>
<dbReference type="GeneID" id="102532239"/>
<keyword evidence="7 13" id="KW-0675">Receptor</keyword>
<evidence type="ECO:0000256" key="1">
    <source>
        <dbReference type="ARBA" id="ARBA00004651"/>
    </source>
</evidence>
<evidence type="ECO:0000313" key="12">
    <source>
        <dbReference type="Proteomes" id="UP001652581"/>
    </source>
</evidence>
<evidence type="ECO:0000256" key="4">
    <source>
        <dbReference type="ARBA" id="ARBA00022989"/>
    </source>
</evidence>
<evidence type="ECO:0000256" key="8">
    <source>
        <dbReference type="ARBA" id="ARBA00023224"/>
    </source>
</evidence>
<dbReference type="InterPro" id="IPR017452">
    <property type="entry name" value="GPCR_Rhodpsn_7TM"/>
</dbReference>
<feature type="transmembrane region" description="Helical" evidence="9">
    <location>
        <begin position="153"/>
        <end position="178"/>
    </location>
</feature>
<feature type="transmembrane region" description="Helical" evidence="9">
    <location>
        <begin position="383"/>
        <end position="406"/>
    </location>
</feature>
<evidence type="ECO:0000256" key="9">
    <source>
        <dbReference type="SAM" id="Phobius"/>
    </source>
</evidence>
<gene>
    <name evidence="13" type="primary">GPR63</name>
</gene>
<dbReference type="Pfam" id="PF00001">
    <property type="entry name" value="7tm_1"/>
    <property type="match status" value="1"/>
</dbReference>
<keyword evidence="3 9" id="KW-0812">Transmembrane</keyword>
<keyword evidence="5" id="KW-0297">G-protein coupled receptor</keyword>
<feature type="transmembrane region" description="Helical" evidence="9">
    <location>
        <begin position="230"/>
        <end position="248"/>
    </location>
</feature>
<evidence type="ECO:0000256" key="10">
    <source>
        <dbReference type="SAM" id="SignalP"/>
    </source>
</evidence>
<keyword evidence="2" id="KW-1003">Cell membrane</keyword>
<protein>
    <submittedName>
        <fullName evidence="13">Probable G-protein coupled receptor 63 isoform X1</fullName>
    </submittedName>
</protein>
<reference evidence="13" key="1">
    <citation type="submission" date="2025-08" db="UniProtKB">
        <authorList>
            <consortium name="RefSeq"/>
        </authorList>
    </citation>
    <scope>IDENTIFICATION</scope>
</reference>
<dbReference type="InterPro" id="IPR000276">
    <property type="entry name" value="GPCR_Rhodpsn"/>
</dbReference>
<dbReference type="RefSeq" id="XP_072821740.1">
    <property type="nucleotide sequence ID" value="XM_072965639.1"/>
</dbReference>
<feature type="transmembrane region" description="Helical" evidence="9">
    <location>
        <begin position="190"/>
        <end position="210"/>
    </location>
</feature>
<keyword evidence="12" id="KW-1185">Reference proteome</keyword>
<proteinExistence type="predicted"/>
<dbReference type="Proteomes" id="UP001652581">
    <property type="component" value="Chromosome 8"/>
</dbReference>
<dbReference type="PROSITE" id="PS50262">
    <property type="entry name" value="G_PROTEIN_RECEP_F1_2"/>
    <property type="match status" value="1"/>
</dbReference>
<feature type="transmembrane region" description="Helical" evidence="9">
    <location>
        <begin position="312"/>
        <end position="337"/>
    </location>
</feature>
<feature type="transmembrane region" description="Helical" evidence="9">
    <location>
        <begin position="268"/>
        <end position="286"/>
    </location>
</feature>
<evidence type="ECO:0000256" key="5">
    <source>
        <dbReference type="ARBA" id="ARBA00023040"/>
    </source>
</evidence>
<keyword evidence="4 9" id="KW-1133">Transmembrane helix</keyword>
<organism evidence="12 13">
    <name type="scientific">Vicugna pacos</name>
    <name type="common">Alpaca</name>
    <name type="synonym">Lama pacos</name>
    <dbReference type="NCBI Taxonomy" id="30538"/>
    <lineage>
        <taxon>Eukaryota</taxon>
        <taxon>Metazoa</taxon>
        <taxon>Chordata</taxon>
        <taxon>Craniata</taxon>
        <taxon>Vertebrata</taxon>
        <taxon>Euteleostomi</taxon>
        <taxon>Mammalia</taxon>
        <taxon>Eutheria</taxon>
        <taxon>Laurasiatheria</taxon>
        <taxon>Artiodactyla</taxon>
        <taxon>Tylopoda</taxon>
        <taxon>Camelidae</taxon>
        <taxon>Vicugna</taxon>
    </lineage>
</organism>
<evidence type="ECO:0000256" key="7">
    <source>
        <dbReference type="ARBA" id="ARBA00023170"/>
    </source>
</evidence>
<dbReference type="CDD" id="cd15404">
    <property type="entry name" value="7tmA_GPR63"/>
    <property type="match status" value="1"/>
</dbReference>
<dbReference type="InterPro" id="IPR051880">
    <property type="entry name" value="GPC_Orphan_Receptors"/>
</dbReference>
<dbReference type="Gene3D" id="1.20.1070.10">
    <property type="entry name" value="Rhodopsin 7-helix transmembrane proteins"/>
    <property type="match status" value="1"/>
</dbReference>
<dbReference type="SUPFAM" id="SSF81321">
    <property type="entry name" value="Family A G protein-coupled receptor-like"/>
    <property type="match status" value="1"/>
</dbReference>
<evidence type="ECO:0000313" key="13">
    <source>
        <dbReference type="RefSeq" id="XP_072821740.1"/>
    </source>
</evidence>
<feature type="chain" id="PRO_5047318311" evidence="10">
    <location>
        <begin position="30"/>
        <end position="490"/>
    </location>
</feature>
<dbReference type="PRINTS" id="PR00237">
    <property type="entry name" value="GPCRRHODOPSN"/>
</dbReference>
<evidence type="ECO:0000256" key="2">
    <source>
        <dbReference type="ARBA" id="ARBA00022475"/>
    </source>
</evidence>
<feature type="domain" description="G-protein coupled receptors family 1 profile" evidence="11">
    <location>
        <begin position="169"/>
        <end position="442"/>
    </location>
</feature>
<keyword evidence="6 9" id="KW-0472">Membrane</keyword>
<feature type="signal peptide" evidence="10">
    <location>
        <begin position="1"/>
        <end position="29"/>
    </location>
</feature>
<name>A0ABM5DLG3_VICPA</name>
<accession>A0ABM5DLG3</accession>
<sequence>MLLTKLISHLCVCVCVLGLFSGKKTPVEGGTLGPFSGVCFQAHQGNLILLLCVEVLEEHHLSAGALHPAETMVFSAVLTASHTGASNTTFVVYENTYMNITVPPPFQHPGIGPLLRYSLGTIAPTGMSSLTVNSTAVPPTPAVFKGLNLPLQIILSAIMIFILFVSFLGNLVVCLMVYQKAAMRSAINILLASLAFADMLLAVLNMPFALVTILTTRWIFGKFFCRVSAMFFWLFVIEGVAILLIISIDRFLIIVQRQDKLNPYRAKVLIAVSWATSFCVALPLAVGNPDLQIPSRAPQCVFGYTTSPGYQAYVILISLISFFIPFLVILYSFMGILNTLRHNALRIHSYPEGICLSQASKLGLMSLQRPFQMSIDMGFKTRAFTTILILFAVFIVCWAPFTTYSLVATFSKHFYYQHNFFEISTWLLWLCYLKSALNPLIYYWRIKKFHDACLDMMPKSFKFLPRLPGHTRRRIRPSAVYVCGEHRTVV</sequence>
<keyword evidence="10" id="KW-0732">Signal</keyword>
<keyword evidence="8" id="KW-0807">Transducer</keyword>